<dbReference type="AlphaFoldDB" id="Q9PA00"/>
<proteinExistence type="predicted"/>
<dbReference type="KEGG" id="xfa:XF_2720"/>
<evidence type="ECO:0000313" key="1">
    <source>
        <dbReference type="EMBL" id="AAF85756.1"/>
    </source>
</evidence>
<reference evidence="1 2" key="1">
    <citation type="journal article" date="2000" name="Nature">
        <title>The genome sequence of the plant pathogen Xylella fastidiosa.</title>
        <authorList>
            <person name="Simpson A.J."/>
            <person name="Reinach F.C."/>
            <person name="Arruda P."/>
            <person name="Abreu F.A."/>
            <person name="Acencio M."/>
            <person name="Alvarenga R."/>
            <person name="Alves L.M."/>
            <person name="Araya J.E."/>
            <person name="Baia G.S."/>
            <person name="Baptista C.S."/>
            <person name="Barros M.H."/>
            <person name="Bonaccorsi E.D."/>
            <person name="Bordin S."/>
            <person name="Bove J.M."/>
            <person name="Briones M.R."/>
            <person name="Bueno M.R."/>
            <person name="Camargo A.A."/>
            <person name="Camargo L.E."/>
            <person name="Carraro D.M."/>
            <person name="Carrer H."/>
            <person name="Colauto N.B."/>
            <person name="Colombo C."/>
            <person name="Costa F.F."/>
            <person name="Costa M.C."/>
            <person name="Costa-Neto C.M."/>
            <person name="Coutinho L.L."/>
            <person name="Cristofani M."/>
            <person name="Dias-Neto E."/>
            <person name="Docena C."/>
            <person name="El-Dorry H."/>
            <person name="Facincani A.P."/>
            <person name="Ferreira A.J."/>
            <person name="Ferreira V.C."/>
            <person name="Ferro J.A."/>
            <person name="Fraga J.S."/>
            <person name="Franca S.C."/>
            <person name="Franco M.C."/>
            <person name="Frohme M."/>
            <person name="Furlan L.R."/>
            <person name="Garnier M."/>
            <person name="Goldman G.H."/>
            <person name="Goldman M.H."/>
            <person name="Gomes S.L."/>
            <person name="Gruber A."/>
            <person name="Ho P.L."/>
            <person name="Hoheisel J.D."/>
            <person name="Junqueira M.L."/>
            <person name="Kemper E.L."/>
            <person name="Kitajima J.P."/>
            <person name="Krieger J.E."/>
            <person name="Kuramae E.E."/>
            <person name="Laigret F."/>
            <person name="Lambais M.R."/>
            <person name="Leite L.C."/>
            <person name="Lemos E.G."/>
            <person name="Lemos M.V."/>
            <person name="Lopes S.A."/>
            <person name="Lopes C.R."/>
            <person name="Machado J.A."/>
            <person name="Machado M.A."/>
            <person name="Madeira A.M."/>
            <person name="Madeira H.M."/>
            <person name="Marino C.L."/>
            <person name="Marques M.V."/>
            <person name="Martins E.A."/>
            <person name="Martins E.M."/>
            <person name="Matsukuma A.Y."/>
            <person name="Menck C.F."/>
            <person name="Miracca E.C."/>
            <person name="Miyaki C.Y."/>
            <person name="Monteriro-Vitorello C.B."/>
            <person name="Moon D.H."/>
            <person name="Nagai M.A."/>
            <person name="Nascimento A.L."/>
            <person name="Netto L.E."/>
            <person name="Nhani A.Jr."/>
            <person name="Nobrega F.G."/>
            <person name="Nunes L.R."/>
            <person name="Oliveira M.A."/>
            <person name="de Oliveira M.C."/>
            <person name="de Oliveira R.C."/>
            <person name="Palmieri D.A."/>
            <person name="Paris A."/>
            <person name="Peixoto B.R."/>
            <person name="Pereira G.A."/>
            <person name="Pereira H.A.Jr."/>
            <person name="Pesquero J.B."/>
            <person name="Quaggio R.B."/>
            <person name="Roberto P.G."/>
            <person name="Rodrigues V."/>
            <person name="de M Rosa A.J."/>
            <person name="de Rosa V.E.Jr."/>
            <person name="de Sa R.G."/>
            <person name="Santelli R.V."/>
            <person name="Sawasaki H.E."/>
            <person name="da Silva A.C."/>
            <person name="da Silva A.M."/>
            <person name="da Silva F.R."/>
            <person name="da Silva W.A.Jr."/>
            <person name="da Silveira J.F."/>
            <person name="Silvestri M.L."/>
            <person name="Siqueira W.J."/>
            <person name="de Souza A.A."/>
            <person name="de Souza A.P."/>
            <person name="Terenzi M.F."/>
            <person name="Truffi D."/>
            <person name="Tsai S.M."/>
            <person name="Tsuhako M.H."/>
            <person name="Vallada H."/>
            <person name="Van Sluys M.A."/>
            <person name="Verjovski-Almeida S."/>
            <person name="Vettore A.L."/>
            <person name="Zago M.A."/>
            <person name="Zatz M."/>
            <person name="Meidanis J."/>
            <person name="Setubal J.C."/>
        </authorList>
    </citation>
    <scope>NUCLEOTIDE SEQUENCE [LARGE SCALE GENOMIC DNA]</scope>
    <source>
        <strain evidence="1 2">9a5c</strain>
    </source>
</reference>
<accession>Q9PA00</accession>
<gene>
    <name evidence="1" type="ordered locus">XF_2720</name>
</gene>
<sequence length="81" mass="8682">MGLRTLSNPVRSDASKVKTLTHSRWLLTKTAPAITPRAVAGTPSQSLRRTHVASALKCPLLEYRASSSSHPAALQSAEMLT</sequence>
<dbReference type="HOGENOM" id="CLU_2573124_0_0_6"/>
<name>Q9PA00_XYLFA</name>
<protein>
    <submittedName>
        <fullName evidence="1">Uncharacterized protein</fullName>
    </submittedName>
</protein>
<dbReference type="PIR" id="H82515">
    <property type="entry name" value="H82515"/>
</dbReference>
<dbReference type="STRING" id="160492.XF_2720"/>
<dbReference type="EMBL" id="AE003849">
    <property type="protein sequence ID" value="AAF85756.1"/>
    <property type="molecule type" value="Genomic_DNA"/>
</dbReference>
<evidence type="ECO:0000313" key="2">
    <source>
        <dbReference type="Proteomes" id="UP000000812"/>
    </source>
</evidence>
<dbReference type="Proteomes" id="UP000000812">
    <property type="component" value="Chromosome"/>
</dbReference>
<organism evidence="1 2">
    <name type="scientific">Xylella fastidiosa (strain 9a5c)</name>
    <dbReference type="NCBI Taxonomy" id="160492"/>
    <lineage>
        <taxon>Bacteria</taxon>
        <taxon>Pseudomonadati</taxon>
        <taxon>Pseudomonadota</taxon>
        <taxon>Gammaproteobacteria</taxon>
        <taxon>Lysobacterales</taxon>
        <taxon>Lysobacteraceae</taxon>
        <taxon>Xylella</taxon>
    </lineage>
</organism>